<evidence type="ECO:0000256" key="4">
    <source>
        <dbReference type="SAM" id="Coils"/>
    </source>
</evidence>
<dbReference type="Gene3D" id="3.40.50.300">
    <property type="entry name" value="P-loop containing nucleotide triphosphate hydrolases"/>
    <property type="match status" value="2"/>
</dbReference>
<dbReference type="InterPro" id="IPR050773">
    <property type="entry name" value="CbxX/CfxQ_RuBisCO_ESX"/>
</dbReference>
<organism evidence="7 8">
    <name type="scientific">Amycolatopsis taiwanensis</name>
    <dbReference type="NCBI Taxonomy" id="342230"/>
    <lineage>
        <taxon>Bacteria</taxon>
        <taxon>Bacillati</taxon>
        <taxon>Actinomycetota</taxon>
        <taxon>Actinomycetes</taxon>
        <taxon>Pseudonocardiales</taxon>
        <taxon>Pseudonocardiaceae</taxon>
        <taxon>Amycolatopsis</taxon>
    </lineage>
</organism>
<evidence type="ECO:0000256" key="5">
    <source>
        <dbReference type="SAM" id="MobiDB-lite"/>
    </source>
</evidence>
<dbReference type="InterPro" id="IPR041627">
    <property type="entry name" value="AAA_lid_6"/>
</dbReference>
<feature type="compositionally biased region" description="Pro residues" evidence="5">
    <location>
        <begin position="202"/>
        <end position="219"/>
    </location>
</feature>
<dbReference type="Gene3D" id="1.10.8.60">
    <property type="match status" value="2"/>
</dbReference>
<feature type="region of interest" description="Disordered" evidence="5">
    <location>
        <begin position="193"/>
        <end position="230"/>
    </location>
</feature>
<name>A0A9W6R8G4_9PSEU</name>
<dbReference type="InterPro" id="IPR003593">
    <property type="entry name" value="AAA+_ATPase"/>
</dbReference>
<dbReference type="PRINTS" id="PR00819">
    <property type="entry name" value="CBXCFQXSUPER"/>
</dbReference>
<feature type="domain" description="AAA+ ATPase" evidence="6">
    <location>
        <begin position="584"/>
        <end position="722"/>
    </location>
</feature>
<feature type="region of interest" description="Disordered" evidence="5">
    <location>
        <begin position="53"/>
        <end position="157"/>
    </location>
</feature>
<dbReference type="GO" id="GO:0016887">
    <property type="term" value="F:ATP hydrolysis activity"/>
    <property type="evidence" value="ECO:0007669"/>
    <property type="project" value="InterPro"/>
</dbReference>
<dbReference type="SUPFAM" id="SSF52540">
    <property type="entry name" value="P-loop containing nucleoside triphosphate hydrolases"/>
    <property type="match status" value="2"/>
</dbReference>
<dbReference type="Pfam" id="PF17866">
    <property type="entry name" value="AAA_lid_6"/>
    <property type="match status" value="2"/>
</dbReference>
<comment type="similarity">
    <text evidence="1">Belongs to the CbxX/CfxQ family.</text>
</comment>
<keyword evidence="8" id="KW-1185">Reference proteome</keyword>
<proteinExistence type="inferred from homology"/>
<sequence length="1095" mass="118114">MTRAGWDPFLDAERQAAMGRTTMLRAPDGVAWLLVPGRPWQWARQGMAWQFGQPPLDPRYRGASRPMPLPPPASGPPSGPTPAPAPQSGPPPLPPQPSGPPPLPQSSPPPAPQPSGPPPLPQSSSPPAPQPSGPPPLAAPQSGQPAPTAPPSRAGSVPAVAQLATGSRFVCTGEPVGEFVAKVVRIVSWADRTRHPGEAPAQTPPPAEPPPPPPEPTPPTQEENSGGLLGDMARHSRSVTLDMLAAGNRALKWREGRKHQEEYEQAYRQWQQQYQFWEQQKQAYDQAYQEWDRQRQEAQRRFELEAKEQRQPNPLVLLVGSPHTGQRRLFRGMVAALEGAEVGFGGQRVTPAPDLLLDTNRDDWPTDAVLRHFIGDCDSSFDPPAMLVEEADALFGGKSGGLADYLGELAHDQESCRLVVLAGTEEFLDQLQTHAAGLVPRLLIYRMPDLSQPPAVSAMVDILAAERSLVLAPEARERLAALAHDGGDATDAREIESLLAAVSQNALGRGVGADGAVRIELADIEQLAAITRQRNQGEKSIEELLAELDAMIGLESVKQRVRQLANEMTVDAQRRQAGLPVAARSRHLVFTGNPGTAKTTVARLVAQIYRGLGVLPKGQVVEVTRSDLVGEYVGQTSPKTRAVCERAMGGVLFLDEAYNLVSDESDDFGKEAVTELLLQMENHRDDFIVFAAGYPKEMDEFMESNPGLRSRFGGKVDFPDYTNEELAKIFELIAKNQGYELSEEFARVLPEAIRRIPRGRGFANGRSARGLLESTIANQSTRLAAQPGADAAALSLLVPEDLPGTGEAGVGQADDAGPRRSLEELLAELDGLIGLAPVKQRVRALVAETRLDARRRQAGLPVAPKSRHLLFVGNPGSAKTTVARLMGQLYRELGVLPSGHLVEVARPDLVGQYLGQTAPKTREVCERAIGGLLFIDEAYNLMQQYGNGEDAYGKEAIAELLVQMENHRDDLIVIAAGYPGDMEQFLDANEGLRSRFGGSVSFPDYTDDELAAIFRSMAAKQGYQLAPELDAALVAVMAGIDRGKGFANGRSARGLLEQAISAQAMRLAGPEVDLADLADEDLTLLTLADLPGQLP</sequence>
<evidence type="ECO:0000259" key="6">
    <source>
        <dbReference type="SMART" id="SM00382"/>
    </source>
</evidence>
<dbReference type="PANTHER" id="PTHR43392:SF2">
    <property type="entry name" value="AAA-TYPE ATPASE FAMILY PROTEIN _ ANKYRIN REPEAT FAMILY PROTEIN"/>
    <property type="match status" value="1"/>
</dbReference>
<dbReference type="FunFam" id="3.40.50.300:FF:000216">
    <property type="entry name" value="Type VII secretion ATPase EccA"/>
    <property type="match status" value="2"/>
</dbReference>
<keyword evidence="3" id="KW-0067">ATP-binding</keyword>
<keyword evidence="4" id="KW-0175">Coiled coil</keyword>
<evidence type="ECO:0000256" key="2">
    <source>
        <dbReference type="ARBA" id="ARBA00022741"/>
    </source>
</evidence>
<accession>A0A9W6R8G4</accession>
<dbReference type="Pfam" id="PF00004">
    <property type="entry name" value="AAA"/>
    <property type="match status" value="2"/>
</dbReference>
<dbReference type="CDD" id="cd00009">
    <property type="entry name" value="AAA"/>
    <property type="match status" value="1"/>
</dbReference>
<dbReference type="AlphaFoldDB" id="A0A9W6R8G4"/>
<gene>
    <name evidence="7" type="ORF">Atai01_59890</name>
</gene>
<feature type="domain" description="AAA+ ATPase" evidence="6">
    <location>
        <begin position="865"/>
        <end position="1006"/>
    </location>
</feature>
<keyword evidence="2" id="KW-0547">Nucleotide-binding</keyword>
<reference evidence="7" key="1">
    <citation type="submission" date="2023-03" db="EMBL/GenBank/DDBJ databases">
        <title>Amycolatopsis taiwanensis NBRC 103393.</title>
        <authorList>
            <person name="Ichikawa N."/>
            <person name="Sato H."/>
            <person name="Tonouchi N."/>
        </authorList>
    </citation>
    <scope>NUCLEOTIDE SEQUENCE</scope>
    <source>
        <strain evidence="7">NBRC 103393</strain>
    </source>
</reference>
<dbReference type="InterPro" id="IPR000641">
    <property type="entry name" value="CbxX/CfxQ"/>
</dbReference>
<evidence type="ECO:0000256" key="1">
    <source>
        <dbReference type="ARBA" id="ARBA00010378"/>
    </source>
</evidence>
<protein>
    <recommendedName>
        <fullName evidence="6">AAA+ ATPase domain-containing protein</fullName>
    </recommendedName>
</protein>
<dbReference type="RefSeq" id="WP_285488964.1">
    <property type="nucleotide sequence ID" value="NZ_BSTI01000016.1"/>
</dbReference>
<evidence type="ECO:0000313" key="8">
    <source>
        <dbReference type="Proteomes" id="UP001165136"/>
    </source>
</evidence>
<feature type="compositionally biased region" description="Pro residues" evidence="5">
    <location>
        <begin position="67"/>
        <end position="138"/>
    </location>
</feature>
<dbReference type="InterPro" id="IPR027417">
    <property type="entry name" value="P-loop_NTPase"/>
</dbReference>
<dbReference type="GO" id="GO:0005524">
    <property type="term" value="F:ATP binding"/>
    <property type="evidence" value="ECO:0007669"/>
    <property type="project" value="UniProtKB-KW"/>
</dbReference>
<feature type="coiled-coil region" evidence="4">
    <location>
        <begin position="260"/>
        <end position="308"/>
    </location>
</feature>
<dbReference type="SMART" id="SM00382">
    <property type="entry name" value="AAA"/>
    <property type="match status" value="2"/>
</dbReference>
<dbReference type="PANTHER" id="PTHR43392">
    <property type="entry name" value="AAA-TYPE ATPASE FAMILY PROTEIN / ANKYRIN REPEAT FAMILY PROTEIN"/>
    <property type="match status" value="1"/>
</dbReference>
<evidence type="ECO:0000256" key="3">
    <source>
        <dbReference type="ARBA" id="ARBA00022840"/>
    </source>
</evidence>
<dbReference type="InterPro" id="IPR003959">
    <property type="entry name" value="ATPase_AAA_core"/>
</dbReference>
<dbReference type="EMBL" id="BSTI01000016">
    <property type="protein sequence ID" value="GLY69370.1"/>
    <property type="molecule type" value="Genomic_DNA"/>
</dbReference>
<comment type="caution">
    <text evidence="7">The sequence shown here is derived from an EMBL/GenBank/DDBJ whole genome shotgun (WGS) entry which is preliminary data.</text>
</comment>
<dbReference type="Proteomes" id="UP001165136">
    <property type="component" value="Unassembled WGS sequence"/>
</dbReference>
<evidence type="ECO:0000313" key="7">
    <source>
        <dbReference type="EMBL" id="GLY69370.1"/>
    </source>
</evidence>